<feature type="transmembrane region" description="Helical" evidence="8">
    <location>
        <begin position="163"/>
        <end position="180"/>
    </location>
</feature>
<keyword evidence="3 8" id="KW-0812">Transmembrane</keyword>
<keyword evidence="6 8" id="KW-0472">Membrane</keyword>
<evidence type="ECO:0000256" key="2">
    <source>
        <dbReference type="ARBA" id="ARBA00009045"/>
    </source>
</evidence>
<evidence type="ECO:0000256" key="5">
    <source>
        <dbReference type="ARBA" id="ARBA00022989"/>
    </source>
</evidence>
<dbReference type="InterPro" id="IPR035952">
    <property type="entry name" value="Rhomboid-like_sf"/>
</dbReference>
<keyword evidence="11" id="KW-1185">Reference proteome</keyword>
<dbReference type="Pfam" id="PF01694">
    <property type="entry name" value="Rhomboid"/>
    <property type="match status" value="1"/>
</dbReference>
<dbReference type="GO" id="GO:0016020">
    <property type="term" value="C:membrane"/>
    <property type="evidence" value="ECO:0007669"/>
    <property type="project" value="UniProtKB-SubCell"/>
</dbReference>
<evidence type="ECO:0000259" key="9">
    <source>
        <dbReference type="Pfam" id="PF01694"/>
    </source>
</evidence>
<feature type="transmembrane region" description="Helical" evidence="8">
    <location>
        <begin position="222"/>
        <end position="242"/>
    </location>
</feature>
<evidence type="ECO:0000256" key="4">
    <source>
        <dbReference type="ARBA" id="ARBA00022801"/>
    </source>
</evidence>
<dbReference type="SUPFAM" id="SSF144091">
    <property type="entry name" value="Rhomboid-like"/>
    <property type="match status" value="1"/>
</dbReference>
<dbReference type="RefSeq" id="WP_195171049.1">
    <property type="nucleotide sequence ID" value="NZ_CP062983.1"/>
</dbReference>
<feature type="transmembrane region" description="Helical" evidence="8">
    <location>
        <begin position="274"/>
        <end position="296"/>
    </location>
</feature>
<gene>
    <name evidence="10" type="ORF">G4Y79_00985</name>
</gene>
<feature type="transmembrane region" description="Helical" evidence="8">
    <location>
        <begin position="59"/>
        <end position="79"/>
    </location>
</feature>
<protein>
    <submittedName>
        <fullName evidence="10">Rhomboid family intramembrane serine protease</fullName>
    </submittedName>
</protein>
<accession>A0A7S8IDU0</accession>
<feature type="transmembrane region" description="Helical" evidence="8">
    <location>
        <begin position="200"/>
        <end position="216"/>
    </location>
</feature>
<keyword evidence="5 8" id="KW-1133">Transmembrane helix</keyword>
<evidence type="ECO:0000256" key="8">
    <source>
        <dbReference type="SAM" id="Phobius"/>
    </source>
</evidence>
<evidence type="ECO:0000256" key="6">
    <source>
        <dbReference type="ARBA" id="ARBA00023136"/>
    </source>
</evidence>
<reference evidence="10 11" key="1">
    <citation type="submission" date="2020-02" db="EMBL/GenBank/DDBJ databases">
        <authorList>
            <person name="Zheng R.K."/>
            <person name="Sun C.M."/>
        </authorList>
    </citation>
    <scope>NUCLEOTIDE SEQUENCE [LARGE SCALE GENOMIC DNA]</scope>
    <source>
        <strain evidence="11">rifampicinis</strain>
    </source>
</reference>
<name>A0A7S8IDU0_9CHLR</name>
<dbReference type="Proteomes" id="UP000594468">
    <property type="component" value="Chromosome"/>
</dbReference>
<feature type="transmembrane region" description="Helical" evidence="8">
    <location>
        <begin position="108"/>
        <end position="128"/>
    </location>
</feature>
<dbReference type="EMBL" id="CP062983">
    <property type="protein sequence ID" value="QPC82980.1"/>
    <property type="molecule type" value="Genomic_DNA"/>
</dbReference>
<evidence type="ECO:0000313" key="11">
    <source>
        <dbReference type="Proteomes" id="UP000594468"/>
    </source>
</evidence>
<sequence>MTHPTDNDPAQHPLEADAQHAHPRHPLDQAPVQRKAAPAQPRKKPEQLIRLPQRVKKPYATYVLLGLNIAIFVVGLLSAQANEWLLYHGVNIPYLTTHGEPWRLVTSMFLHANIMHIFFNGYALFYLGKLLEPLFGRTRFLLIYFLGGLGGSVLGTLMNEGGLGASGAVFALWAGELLYLYRNQGLYGEWGRQRMRQSMIFMGLNFAYGLFVNLTAEAGGTLIGNFAHLGGLIGGALLTYAIGPRIHIPPQTPTIINDIKVYDAEDQNASLTNWLPWLVAYGIGLLIIMVVAAQIISL</sequence>
<feature type="region of interest" description="Disordered" evidence="7">
    <location>
        <begin position="1"/>
        <end position="48"/>
    </location>
</feature>
<evidence type="ECO:0000256" key="3">
    <source>
        <dbReference type="ARBA" id="ARBA00022692"/>
    </source>
</evidence>
<dbReference type="GO" id="GO:0006508">
    <property type="term" value="P:proteolysis"/>
    <property type="evidence" value="ECO:0007669"/>
    <property type="project" value="UniProtKB-KW"/>
</dbReference>
<feature type="domain" description="Peptidase S54 rhomboid" evidence="9">
    <location>
        <begin position="99"/>
        <end position="243"/>
    </location>
</feature>
<organism evidence="10 11">
    <name type="scientific">Phototrophicus methaneseepsis</name>
    <dbReference type="NCBI Taxonomy" id="2710758"/>
    <lineage>
        <taxon>Bacteria</taxon>
        <taxon>Bacillati</taxon>
        <taxon>Chloroflexota</taxon>
        <taxon>Candidatus Thermofontia</taxon>
        <taxon>Phototrophicales</taxon>
        <taxon>Phototrophicaceae</taxon>
        <taxon>Phototrophicus</taxon>
    </lineage>
</organism>
<feature type="transmembrane region" description="Helical" evidence="8">
    <location>
        <begin position="140"/>
        <end position="157"/>
    </location>
</feature>
<dbReference type="AlphaFoldDB" id="A0A7S8IDU0"/>
<evidence type="ECO:0000256" key="7">
    <source>
        <dbReference type="SAM" id="MobiDB-lite"/>
    </source>
</evidence>
<dbReference type="InterPro" id="IPR022764">
    <property type="entry name" value="Peptidase_S54_rhomboid_dom"/>
</dbReference>
<dbReference type="PANTHER" id="PTHR43731:SF14">
    <property type="entry name" value="PRESENILIN-ASSOCIATED RHOMBOID-LIKE PROTEIN, MITOCHONDRIAL"/>
    <property type="match status" value="1"/>
</dbReference>
<dbReference type="Gene3D" id="1.20.1540.10">
    <property type="entry name" value="Rhomboid-like"/>
    <property type="match status" value="1"/>
</dbReference>
<dbReference type="InterPro" id="IPR050925">
    <property type="entry name" value="Rhomboid_protease_S54"/>
</dbReference>
<dbReference type="PANTHER" id="PTHR43731">
    <property type="entry name" value="RHOMBOID PROTEASE"/>
    <property type="match status" value="1"/>
</dbReference>
<dbReference type="KEGG" id="pmet:G4Y79_00985"/>
<proteinExistence type="inferred from homology"/>
<comment type="subcellular location">
    <subcellularLocation>
        <location evidence="1">Membrane</location>
        <topology evidence="1">Multi-pass membrane protein</topology>
    </subcellularLocation>
</comment>
<evidence type="ECO:0000256" key="1">
    <source>
        <dbReference type="ARBA" id="ARBA00004141"/>
    </source>
</evidence>
<dbReference type="GO" id="GO:0004252">
    <property type="term" value="F:serine-type endopeptidase activity"/>
    <property type="evidence" value="ECO:0007669"/>
    <property type="project" value="InterPro"/>
</dbReference>
<comment type="similarity">
    <text evidence="2">Belongs to the peptidase S54 family.</text>
</comment>
<keyword evidence="10" id="KW-0645">Protease</keyword>
<keyword evidence="4" id="KW-0378">Hydrolase</keyword>
<evidence type="ECO:0000313" key="10">
    <source>
        <dbReference type="EMBL" id="QPC82980.1"/>
    </source>
</evidence>